<dbReference type="InterPro" id="IPR029068">
    <property type="entry name" value="Glyas_Bleomycin-R_OHBP_Dase"/>
</dbReference>
<dbReference type="CDD" id="cd06588">
    <property type="entry name" value="PhnB_like"/>
    <property type="match status" value="1"/>
</dbReference>
<evidence type="ECO:0000313" key="2">
    <source>
        <dbReference type="EMBL" id="MBB6469009.1"/>
    </source>
</evidence>
<accession>A0A8E1WK04</accession>
<protein>
    <submittedName>
        <fullName evidence="2">Glyoxalase superfamily protein PhnB</fullName>
    </submittedName>
</protein>
<dbReference type="AlphaFoldDB" id="A0A8E1WK04"/>
<evidence type="ECO:0000313" key="3">
    <source>
        <dbReference type="Proteomes" id="UP000532373"/>
    </source>
</evidence>
<proteinExistence type="predicted"/>
<evidence type="ECO:0000259" key="1">
    <source>
        <dbReference type="Pfam" id="PF06983"/>
    </source>
</evidence>
<dbReference type="EMBL" id="JACHGI010000013">
    <property type="protein sequence ID" value="MBB6469009.1"/>
    <property type="molecule type" value="Genomic_DNA"/>
</dbReference>
<dbReference type="Gene3D" id="3.10.180.10">
    <property type="entry name" value="2,3-Dihydroxybiphenyl 1,2-Dioxygenase, domain 1"/>
    <property type="match status" value="1"/>
</dbReference>
<reference evidence="2 3" key="1">
    <citation type="submission" date="2020-08" db="EMBL/GenBank/DDBJ databases">
        <title>Genomic Encyclopedia of Type Strains, Phase IV (KMG-IV): sequencing the most valuable type-strain genomes for metagenomic binning, comparative biology and taxonomic classification.</title>
        <authorList>
            <person name="Goeker M."/>
        </authorList>
    </citation>
    <scope>NUCLEOTIDE SEQUENCE [LARGE SCALE GENOMIC DNA]</scope>
    <source>
        <strain evidence="2 3">DSM 17454</strain>
    </source>
</reference>
<dbReference type="Pfam" id="PF06983">
    <property type="entry name" value="3-dmu-9_3-mt"/>
    <property type="match status" value="1"/>
</dbReference>
<dbReference type="PANTHER" id="PTHR33990:SF1">
    <property type="entry name" value="PROTEIN YJDN"/>
    <property type="match status" value="1"/>
</dbReference>
<gene>
    <name evidence="2" type="ORF">HNQ96_004896</name>
</gene>
<organism evidence="2 3">
    <name type="scientific">Aminobacter carboxidus</name>
    <dbReference type="NCBI Taxonomy" id="376165"/>
    <lineage>
        <taxon>Bacteria</taxon>
        <taxon>Pseudomonadati</taxon>
        <taxon>Pseudomonadota</taxon>
        <taxon>Alphaproteobacteria</taxon>
        <taxon>Hyphomicrobiales</taxon>
        <taxon>Phyllobacteriaceae</taxon>
        <taxon>Aminobacter</taxon>
    </lineage>
</organism>
<sequence>MSNLLLHVARQIMQFAARTKLPEMAVIFALWAIQPITSCFRGKRNFRPHVGSAPSAPSLGHRSAIIWRAAMKIVNYLFFNGNCREAFEFYAKVFDGEIVGMLTHRETPASKDVSEEWQDKIINAQLVIGDQSIMASDSPPQYRTEMSGFSVSVDIDDLARAERIFAALADGGTINMPFSPTFWAKGFGMVKDTFGTPWMISSGNAGE</sequence>
<feature type="domain" description="PhnB-like" evidence="1">
    <location>
        <begin position="72"/>
        <end position="200"/>
    </location>
</feature>
<comment type="caution">
    <text evidence="2">The sequence shown here is derived from an EMBL/GenBank/DDBJ whole genome shotgun (WGS) entry which is preliminary data.</text>
</comment>
<dbReference type="Proteomes" id="UP000532373">
    <property type="component" value="Unassembled WGS sequence"/>
</dbReference>
<dbReference type="SUPFAM" id="SSF54593">
    <property type="entry name" value="Glyoxalase/Bleomycin resistance protein/Dihydroxybiphenyl dioxygenase"/>
    <property type="match status" value="1"/>
</dbReference>
<name>A0A8E1WK04_9HYPH</name>
<dbReference type="PANTHER" id="PTHR33990">
    <property type="entry name" value="PROTEIN YJDN-RELATED"/>
    <property type="match status" value="1"/>
</dbReference>
<dbReference type="RefSeq" id="WP_312880926.1">
    <property type="nucleotide sequence ID" value="NZ_JACHGI010000013.1"/>
</dbReference>
<dbReference type="InterPro" id="IPR028973">
    <property type="entry name" value="PhnB-like"/>
</dbReference>